<evidence type="ECO:0000313" key="1">
    <source>
        <dbReference type="EMBL" id="GFQ80708.1"/>
    </source>
</evidence>
<protein>
    <submittedName>
        <fullName evidence="1">Uncharacterized protein</fullName>
    </submittedName>
</protein>
<gene>
    <name evidence="1" type="ORF">TNCT_366201</name>
</gene>
<proteinExistence type="predicted"/>
<accession>A0A8X6FI18</accession>
<reference evidence="1" key="1">
    <citation type="submission" date="2020-07" db="EMBL/GenBank/DDBJ databases">
        <title>Multicomponent nature underlies the extraordinary mechanical properties of spider dragline silk.</title>
        <authorList>
            <person name="Kono N."/>
            <person name="Nakamura H."/>
            <person name="Mori M."/>
            <person name="Yoshida Y."/>
            <person name="Ohtoshi R."/>
            <person name="Malay A.D."/>
            <person name="Moran D.A.P."/>
            <person name="Tomita M."/>
            <person name="Numata K."/>
            <person name="Arakawa K."/>
        </authorList>
    </citation>
    <scope>NUCLEOTIDE SEQUENCE</scope>
</reference>
<name>A0A8X6FI18_TRICU</name>
<evidence type="ECO:0000313" key="2">
    <source>
        <dbReference type="Proteomes" id="UP000887116"/>
    </source>
</evidence>
<keyword evidence="2" id="KW-1185">Reference proteome</keyword>
<comment type="caution">
    <text evidence="1">The sequence shown here is derived from an EMBL/GenBank/DDBJ whole genome shotgun (WGS) entry which is preliminary data.</text>
</comment>
<dbReference type="EMBL" id="BMAO01002435">
    <property type="protein sequence ID" value="GFQ80708.1"/>
    <property type="molecule type" value="Genomic_DNA"/>
</dbReference>
<sequence length="155" mass="17744">MPRHDCGPHRAEWRESSCFCSTTHQTYVSLYDVMLSSRSTIPGCPICDTHRTKRPTYSSKPTYEIREVPKRCGILTCRRRASPRTQQALRPHRPRPRVLETCPVSQAHVLRYALPAKLNTCYPNLEGSFLPELSCPWLLNARARTTGTDPQSVDY</sequence>
<organism evidence="1 2">
    <name type="scientific">Trichonephila clavata</name>
    <name type="common">Joro spider</name>
    <name type="synonym">Nephila clavata</name>
    <dbReference type="NCBI Taxonomy" id="2740835"/>
    <lineage>
        <taxon>Eukaryota</taxon>
        <taxon>Metazoa</taxon>
        <taxon>Ecdysozoa</taxon>
        <taxon>Arthropoda</taxon>
        <taxon>Chelicerata</taxon>
        <taxon>Arachnida</taxon>
        <taxon>Araneae</taxon>
        <taxon>Araneomorphae</taxon>
        <taxon>Entelegynae</taxon>
        <taxon>Araneoidea</taxon>
        <taxon>Nephilidae</taxon>
        <taxon>Trichonephila</taxon>
    </lineage>
</organism>
<dbReference type="Proteomes" id="UP000887116">
    <property type="component" value="Unassembled WGS sequence"/>
</dbReference>
<dbReference type="AlphaFoldDB" id="A0A8X6FI18"/>